<dbReference type="KEGG" id="kne:92183971"/>
<keyword evidence="2" id="KW-0472">Membrane</keyword>
<dbReference type="Proteomes" id="UP001388673">
    <property type="component" value="Unassembled WGS sequence"/>
</dbReference>
<keyword evidence="2" id="KW-0812">Transmembrane</keyword>
<evidence type="ECO:0000256" key="2">
    <source>
        <dbReference type="SAM" id="Phobius"/>
    </source>
</evidence>
<accession>A0AAW0YT56</accession>
<protein>
    <submittedName>
        <fullName evidence="3">Uncharacterized protein</fullName>
    </submittedName>
</protein>
<dbReference type="GeneID" id="92183971"/>
<keyword evidence="4" id="KW-1185">Reference proteome</keyword>
<sequence length="148" mass="15976">MSSPKRAYSIPPPPVSATSSTTRMVQPSLDMMDQGALAGKGPVNDYAFFYTVKFKLCFISMCKSATRAGVLLLAIQLTMGPVLVIAAKVFWLALAFSIACLLAAACYTNINLKAAAEKDKELREAALNPVYPMGNSSEFKLDDPPVYE</sequence>
<name>A0AAW0YT56_9TREE</name>
<dbReference type="RefSeq" id="XP_066799485.1">
    <property type="nucleotide sequence ID" value="XM_066949793.1"/>
</dbReference>
<proteinExistence type="predicted"/>
<reference evidence="3 4" key="1">
    <citation type="journal article" date="2024" name="bioRxiv">
        <title>Comparative genomics of Cryptococcus and Kwoniella reveals pathogenesis evolution and contrasting karyotype dynamics via intercentromeric recombination or chromosome fusion.</title>
        <authorList>
            <person name="Coelho M.A."/>
            <person name="David-Palma M."/>
            <person name="Shea T."/>
            <person name="Bowers K."/>
            <person name="McGinley-Smith S."/>
            <person name="Mohammad A.W."/>
            <person name="Gnirke A."/>
            <person name="Yurkov A.M."/>
            <person name="Nowrousian M."/>
            <person name="Sun S."/>
            <person name="Cuomo C.A."/>
            <person name="Heitman J."/>
        </authorList>
    </citation>
    <scope>NUCLEOTIDE SEQUENCE [LARGE SCALE GENOMIC DNA]</scope>
    <source>
        <strain evidence="3 4">CBS 13917</strain>
    </source>
</reference>
<feature type="region of interest" description="Disordered" evidence="1">
    <location>
        <begin position="1"/>
        <end position="21"/>
    </location>
</feature>
<evidence type="ECO:0000313" key="3">
    <source>
        <dbReference type="EMBL" id="KAK8843921.1"/>
    </source>
</evidence>
<keyword evidence="2" id="KW-1133">Transmembrane helix</keyword>
<evidence type="ECO:0000256" key="1">
    <source>
        <dbReference type="SAM" id="MobiDB-lite"/>
    </source>
</evidence>
<dbReference type="EMBL" id="JBCAWK010000014">
    <property type="protein sequence ID" value="KAK8843921.1"/>
    <property type="molecule type" value="Genomic_DNA"/>
</dbReference>
<organism evidence="3 4">
    <name type="scientific">Kwoniella newhampshirensis</name>
    <dbReference type="NCBI Taxonomy" id="1651941"/>
    <lineage>
        <taxon>Eukaryota</taxon>
        <taxon>Fungi</taxon>
        <taxon>Dikarya</taxon>
        <taxon>Basidiomycota</taxon>
        <taxon>Agaricomycotina</taxon>
        <taxon>Tremellomycetes</taxon>
        <taxon>Tremellales</taxon>
        <taxon>Cryptococcaceae</taxon>
        <taxon>Kwoniella</taxon>
    </lineage>
</organism>
<dbReference type="AlphaFoldDB" id="A0AAW0YT56"/>
<evidence type="ECO:0000313" key="4">
    <source>
        <dbReference type="Proteomes" id="UP001388673"/>
    </source>
</evidence>
<gene>
    <name evidence="3" type="ORF">IAR55_006713</name>
</gene>
<feature type="transmembrane region" description="Helical" evidence="2">
    <location>
        <begin position="65"/>
        <end position="84"/>
    </location>
</feature>
<comment type="caution">
    <text evidence="3">The sequence shown here is derived from an EMBL/GenBank/DDBJ whole genome shotgun (WGS) entry which is preliminary data.</text>
</comment>
<feature type="transmembrane region" description="Helical" evidence="2">
    <location>
        <begin position="90"/>
        <end position="110"/>
    </location>
</feature>